<dbReference type="Gene3D" id="1.10.630.10">
    <property type="entry name" value="Cytochrome P450"/>
    <property type="match status" value="1"/>
</dbReference>
<dbReference type="GO" id="GO:0020037">
    <property type="term" value="F:heme binding"/>
    <property type="evidence" value="ECO:0007669"/>
    <property type="project" value="InterPro"/>
</dbReference>
<dbReference type="InterPro" id="IPR036396">
    <property type="entry name" value="Cyt_P450_sf"/>
</dbReference>
<dbReference type="GO" id="GO:0016705">
    <property type="term" value="F:oxidoreductase activity, acting on paired donors, with incorporation or reduction of molecular oxygen"/>
    <property type="evidence" value="ECO:0007669"/>
    <property type="project" value="InterPro"/>
</dbReference>
<dbReference type="EMBL" id="JAHKSW010000014">
    <property type="protein sequence ID" value="KAG7324693.1"/>
    <property type="molecule type" value="Genomic_DNA"/>
</dbReference>
<evidence type="ECO:0000313" key="2">
    <source>
        <dbReference type="Proteomes" id="UP000824219"/>
    </source>
</evidence>
<evidence type="ECO:0000313" key="1">
    <source>
        <dbReference type="EMBL" id="KAG7324693.1"/>
    </source>
</evidence>
<keyword evidence="2" id="KW-1185">Reference proteome</keyword>
<dbReference type="OrthoDB" id="1055148at2759"/>
<dbReference type="SUPFAM" id="SSF48264">
    <property type="entry name" value="Cytochrome P450"/>
    <property type="match status" value="1"/>
</dbReference>
<dbReference type="GO" id="GO:0004497">
    <property type="term" value="F:monooxygenase activity"/>
    <property type="evidence" value="ECO:0007669"/>
    <property type="project" value="InterPro"/>
</dbReference>
<comment type="caution">
    <text evidence="1">The sequence shown here is derived from an EMBL/GenBank/DDBJ whole genome shotgun (WGS) entry which is preliminary data.</text>
</comment>
<protein>
    <submittedName>
        <fullName evidence="1">Uncharacterized protein</fullName>
    </submittedName>
</protein>
<gene>
    <name evidence="1" type="ORF">KOW79_012709</name>
</gene>
<accession>A0A9D3SMD0</accession>
<organism evidence="1 2">
    <name type="scientific">Hemibagrus wyckioides</name>
    <dbReference type="NCBI Taxonomy" id="337641"/>
    <lineage>
        <taxon>Eukaryota</taxon>
        <taxon>Metazoa</taxon>
        <taxon>Chordata</taxon>
        <taxon>Craniata</taxon>
        <taxon>Vertebrata</taxon>
        <taxon>Euteleostomi</taxon>
        <taxon>Actinopterygii</taxon>
        <taxon>Neopterygii</taxon>
        <taxon>Teleostei</taxon>
        <taxon>Ostariophysi</taxon>
        <taxon>Siluriformes</taxon>
        <taxon>Bagridae</taxon>
        <taxon>Hemibagrus</taxon>
    </lineage>
</organism>
<dbReference type="GO" id="GO:0005506">
    <property type="term" value="F:iron ion binding"/>
    <property type="evidence" value="ECO:0007669"/>
    <property type="project" value="InterPro"/>
</dbReference>
<dbReference type="AlphaFoldDB" id="A0A9D3SMD0"/>
<reference evidence="1 2" key="1">
    <citation type="submission" date="2021-06" db="EMBL/GenBank/DDBJ databases">
        <title>Chromosome-level genome assembly of the red-tail catfish (Hemibagrus wyckioides).</title>
        <authorList>
            <person name="Shao F."/>
        </authorList>
    </citation>
    <scope>NUCLEOTIDE SEQUENCE [LARGE SCALE GENOMIC DNA]</scope>
    <source>
        <strain evidence="1">EC202008001</strain>
        <tissue evidence="1">Blood</tissue>
    </source>
</reference>
<proteinExistence type="predicted"/>
<sequence>MISEVLKRELGMVWNMYTSRLCRNSVSVPEEDKQMLSVILERQRDRAHIAIKEIFYKVIQKRRKSTEKEDDILQTLIDASYKNGRALNDDEIE</sequence>
<name>A0A9D3SMD0_9TELE</name>
<dbReference type="Proteomes" id="UP000824219">
    <property type="component" value="Linkage Group LG14"/>
</dbReference>